<dbReference type="SUPFAM" id="SSF56349">
    <property type="entry name" value="DNA breaking-rejoining enzymes"/>
    <property type="match status" value="1"/>
</dbReference>
<dbReference type="Proteomes" id="UP000886743">
    <property type="component" value="Unassembled WGS sequence"/>
</dbReference>
<protein>
    <submittedName>
        <fullName evidence="6">Tyrosine-type recombinase/integrase</fullName>
    </submittedName>
</protein>
<dbReference type="PANTHER" id="PTHR30629">
    <property type="entry name" value="PROPHAGE INTEGRASE"/>
    <property type="match status" value="1"/>
</dbReference>
<organism evidence="6 7">
    <name type="scientific">Candidatus Aphodoplasma excrementigallinarum</name>
    <dbReference type="NCBI Taxonomy" id="2840673"/>
    <lineage>
        <taxon>Bacteria</taxon>
        <taxon>Bacillati</taxon>
        <taxon>Bacillota</taxon>
        <taxon>Clostridia</taxon>
        <taxon>Eubacteriales</taxon>
        <taxon>Candidatus Aphodoplasma</taxon>
    </lineage>
</organism>
<feature type="domain" description="Tyr recombinase" evidence="5">
    <location>
        <begin position="206"/>
        <end position="433"/>
    </location>
</feature>
<comment type="caution">
    <text evidence="6">The sequence shown here is derived from an EMBL/GenBank/DDBJ whole genome shotgun (WGS) entry which is preliminary data.</text>
</comment>
<evidence type="ECO:0000313" key="6">
    <source>
        <dbReference type="EMBL" id="HIV03229.1"/>
    </source>
</evidence>
<dbReference type="Gene3D" id="1.10.443.10">
    <property type="entry name" value="Intergrase catalytic core"/>
    <property type="match status" value="1"/>
</dbReference>
<name>A0A9D1NIF8_9FIRM</name>
<accession>A0A9D1NIF8</accession>
<keyword evidence="3" id="KW-0238">DNA-binding</keyword>
<dbReference type="InterPro" id="IPR050808">
    <property type="entry name" value="Phage_Integrase"/>
</dbReference>
<dbReference type="InterPro" id="IPR013762">
    <property type="entry name" value="Integrase-like_cat_sf"/>
</dbReference>
<dbReference type="Gene3D" id="1.10.150.130">
    <property type="match status" value="1"/>
</dbReference>
<keyword evidence="4" id="KW-0233">DNA recombination</keyword>
<dbReference type="EMBL" id="DVOF01000194">
    <property type="protein sequence ID" value="HIV03229.1"/>
    <property type="molecule type" value="Genomic_DNA"/>
</dbReference>
<evidence type="ECO:0000256" key="4">
    <source>
        <dbReference type="ARBA" id="ARBA00023172"/>
    </source>
</evidence>
<evidence type="ECO:0000256" key="3">
    <source>
        <dbReference type="ARBA" id="ARBA00023125"/>
    </source>
</evidence>
<evidence type="ECO:0000259" key="5">
    <source>
        <dbReference type="PROSITE" id="PS51898"/>
    </source>
</evidence>
<keyword evidence="2" id="KW-0229">DNA integration</keyword>
<feature type="non-terminal residue" evidence="6">
    <location>
        <position position="448"/>
    </location>
</feature>
<dbReference type="AlphaFoldDB" id="A0A9D1NIF8"/>
<evidence type="ECO:0000313" key="7">
    <source>
        <dbReference type="Proteomes" id="UP000886743"/>
    </source>
</evidence>
<dbReference type="InterPro" id="IPR011010">
    <property type="entry name" value="DNA_brk_join_enz"/>
</dbReference>
<dbReference type="InterPro" id="IPR010998">
    <property type="entry name" value="Integrase_recombinase_N"/>
</dbReference>
<dbReference type="GO" id="GO:0003677">
    <property type="term" value="F:DNA binding"/>
    <property type="evidence" value="ECO:0007669"/>
    <property type="project" value="UniProtKB-KW"/>
</dbReference>
<evidence type="ECO:0000256" key="2">
    <source>
        <dbReference type="ARBA" id="ARBA00022908"/>
    </source>
</evidence>
<dbReference type="GO" id="GO:0006310">
    <property type="term" value="P:DNA recombination"/>
    <property type="evidence" value="ECO:0007669"/>
    <property type="project" value="UniProtKB-KW"/>
</dbReference>
<sequence>MASVQKKNNNLYVVYRRNLPEGGQSKPIYEKQPTNSERAAQKRADYITALLKQNKYADPSNPNNYQNFCAMEDLTLGHFLDLWVPIYAPLEWSYSMYESSMSAIKVHIKPDRIAKLQIRTLTSADIAAFLGRLSKKEISGAKADSLRKRGEPVPHLSPKTIKMIRDLLNVALNSAKMWGVIEKNPVCEIPRCSQLKKREARRQVKYERKIWAPEYMFAALKDMEETDPLLHLAVHLSFMSSSRGGETTAVTLDSIDFEKRTIQLDKTIQRVYFDAMDALSNDEIIFIFPNKIPGSKSAMVLKRQKTPKSDRTFYMTEQLEENIRQRILYMEKAKEYFGDRYHDYNLLICLDNGDPVEPSFLERRFKEWQAKIGKYPDIEFHGLRHSCATYLMNLTHDNHKLVQQVTGHTNVKSLYDYTHVYNNQRELLRKLVENDFYNMHKAEPCDII</sequence>
<comment type="similarity">
    <text evidence="1">Belongs to the 'phage' integrase family.</text>
</comment>
<dbReference type="Pfam" id="PF00589">
    <property type="entry name" value="Phage_integrase"/>
    <property type="match status" value="1"/>
</dbReference>
<reference evidence="6" key="2">
    <citation type="journal article" date="2021" name="PeerJ">
        <title>Extensive microbial diversity within the chicken gut microbiome revealed by metagenomics and culture.</title>
        <authorList>
            <person name="Gilroy R."/>
            <person name="Ravi A."/>
            <person name="Getino M."/>
            <person name="Pursley I."/>
            <person name="Horton D.L."/>
            <person name="Alikhan N.F."/>
            <person name="Baker D."/>
            <person name="Gharbi K."/>
            <person name="Hall N."/>
            <person name="Watson M."/>
            <person name="Adriaenssens E.M."/>
            <person name="Foster-Nyarko E."/>
            <person name="Jarju S."/>
            <person name="Secka A."/>
            <person name="Antonio M."/>
            <person name="Oren A."/>
            <person name="Chaudhuri R.R."/>
            <person name="La Ragione R."/>
            <person name="Hildebrand F."/>
            <person name="Pallen M.J."/>
        </authorList>
    </citation>
    <scope>NUCLEOTIDE SEQUENCE</scope>
    <source>
        <strain evidence="6">4920</strain>
    </source>
</reference>
<reference evidence="6" key="1">
    <citation type="submission" date="2020-10" db="EMBL/GenBank/DDBJ databases">
        <authorList>
            <person name="Gilroy R."/>
        </authorList>
    </citation>
    <scope>NUCLEOTIDE SEQUENCE</scope>
    <source>
        <strain evidence="6">4920</strain>
    </source>
</reference>
<dbReference type="PANTHER" id="PTHR30629:SF2">
    <property type="entry name" value="PROPHAGE INTEGRASE INTS-RELATED"/>
    <property type="match status" value="1"/>
</dbReference>
<dbReference type="GO" id="GO:0015074">
    <property type="term" value="P:DNA integration"/>
    <property type="evidence" value="ECO:0007669"/>
    <property type="project" value="UniProtKB-KW"/>
</dbReference>
<gene>
    <name evidence="6" type="ORF">IAC74_06600</name>
</gene>
<evidence type="ECO:0000256" key="1">
    <source>
        <dbReference type="ARBA" id="ARBA00008857"/>
    </source>
</evidence>
<dbReference type="PROSITE" id="PS51898">
    <property type="entry name" value="TYR_RECOMBINASE"/>
    <property type="match status" value="1"/>
</dbReference>
<proteinExistence type="inferred from homology"/>
<dbReference type="InterPro" id="IPR002104">
    <property type="entry name" value="Integrase_catalytic"/>
</dbReference>